<keyword evidence="17" id="KW-1185">Reference proteome</keyword>
<dbReference type="STRING" id="578461.R0MKR5"/>
<evidence type="ECO:0000256" key="4">
    <source>
        <dbReference type="ARBA" id="ARBA00022679"/>
    </source>
</evidence>
<dbReference type="InterPro" id="IPR001487">
    <property type="entry name" value="Bromodomain"/>
</dbReference>
<dbReference type="GO" id="GO:0005634">
    <property type="term" value="C:nucleus"/>
    <property type="evidence" value="ECO:0007669"/>
    <property type="project" value="UniProtKB-SubCell"/>
</dbReference>
<dbReference type="SUPFAM" id="SSF55729">
    <property type="entry name" value="Acyl-CoA N-acyltransferases (Nat)"/>
    <property type="match status" value="1"/>
</dbReference>
<evidence type="ECO:0000256" key="5">
    <source>
        <dbReference type="ARBA" id="ARBA00022853"/>
    </source>
</evidence>
<dbReference type="PRINTS" id="PR00503">
    <property type="entry name" value="BROMODOMAIN"/>
</dbReference>
<keyword evidence="6" id="KW-0805">Transcription regulation</keyword>
<dbReference type="PANTHER" id="PTHR45750">
    <property type="entry name" value="GH11602P"/>
    <property type="match status" value="1"/>
</dbReference>
<keyword evidence="8" id="KW-0010">Activator</keyword>
<keyword evidence="13" id="KW-0175">Coiled coil</keyword>
<evidence type="ECO:0000256" key="3">
    <source>
        <dbReference type="ARBA" id="ARBA00013184"/>
    </source>
</evidence>
<dbReference type="OrthoDB" id="1937912at2759"/>
<evidence type="ECO:0000256" key="2">
    <source>
        <dbReference type="ARBA" id="ARBA00008607"/>
    </source>
</evidence>
<dbReference type="InterPro" id="IPR018359">
    <property type="entry name" value="Bromodomain_CS"/>
</dbReference>
<evidence type="ECO:0000256" key="9">
    <source>
        <dbReference type="ARBA" id="ARBA00023163"/>
    </source>
</evidence>
<protein>
    <recommendedName>
        <fullName evidence="3">histone acetyltransferase</fullName>
        <ecNumber evidence="3">2.3.1.48</ecNumber>
    </recommendedName>
</protein>
<dbReference type="EMBL" id="KB908988">
    <property type="protein sequence ID" value="EOB13363.1"/>
    <property type="molecule type" value="Genomic_DNA"/>
</dbReference>
<evidence type="ECO:0000256" key="11">
    <source>
        <dbReference type="ARBA" id="ARBA00023315"/>
    </source>
</evidence>
<evidence type="ECO:0000259" key="14">
    <source>
        <dbReference type="PROSITE" id="PS50014"/>
    </source>
</evidence>
<keyword evidence="5" id="KW-0156">Chromatin regulator</keyword>
<dbReference type="Gene3D" id="1.20.920.10">
    <property type="entry name" value="Bromodomain-like"/>
    <property type="match status" value="1"/>
</dbReference>
<accession>R0MKR5</accession>
<dbReference type="Pfam" id="PF00439">
    <property type="entry name" value="Bromodomain"/>
    <property type="match status" value="1"/>
</dbReference>
<comment type="subcellular location">
    <subcellularLocation>
        <location evidence="1">Nucleus</location>
    </subcellularLocation>
</comment>
<keyword evidence="10" id="KW-0539">Nucleus</keyword>
<dbReference type="EC" id="2.3.1.48" evidence="3"/>
<dbReference type="GO" id="GO:0010484">
    <property type="term" value="F:histone H3 acetyltransferase activity"/>
    <property type="evidence" value="ECO:0007669"/>
    <property type="project" value="TreeGrafter"/>
</dbReference>
<reference evidence="16 17" key="1">
    <citation type="journal article" date="2013" name="BMC Genomics">
        <title>Comparative genomics of parasitic silkworm microsporidia reveal an association between genome expansion and host adaptation.</title>
        <authorList>
            <person name="Pan G."/>
            <person name="Xu J."/>
            <person name="Li T."/>
            <person name="Xia Q."/>
            <person name="Liu S.L."/>
            <person name="Zhang G."/>
            <person name="Li S."/>
            <person name="Li C."/>
            <person name="Liu H."/>
            <person name="Yang L."/>
            <person name="Liu T."/>
            <person name="Zhang X."/>
            <person name="Wu Z."/>
            <person name="Fan W."/>
            <person name="Dang X."/>
            <person name="Xiang H."/>
            <person name="Tao M."/>
            <person name="Li Y."/>
            <person name="Hu J."/>
            <person name="Li Z."/>
            <person name="Lin L."/>
            <person name="Luo J."/>
            <person name="Geng L."/>
            <person name="Wang L."/>
            <person name="Long M."/>
            <person name="Wan Y."/>
            <person name="He N."/>
            <person name="Zhang Z."/>
            <person name="Lu C."/>
            <person name="Keeling P.J."/>
            <person name="Wang J."/>
            <person name="Xiang Z."/>
            <person name="Zhou Z."/>
        </authorList>
    </citation>
    <scope>NUCLEOTIDE SEQUENCE [LARGE SCALE GENOMIC DNA]</scope>
    <source>
        <strain evidence="17">CQ1 / CVCC 102059</strain>
    </source>
</reference>
<evidence type="ECO:0000313" key="17">
    <source>
        <dbReference type="Proteomes" id="UP000016927"/>
    </source>
</evidence>
<evidence type="ECO:0000256" key="12">
    <source>
        <dbReference type="PROSITE-ProRule" id="PRU00035"/>
    </source>
</evidence>
<feature type="domain" description="Bromo" evidence="14">
    <location>
        <begin position="329"/>
        <end position="399"/>
    </location>
</feature>
<dbReference type="SUPFAM" id="SSF47370">
    <property type="entry name" value="Bromodomain"/>
    <property type="match status" value="1"/>
</dbReference>
<dbReference type="PROSITE" id="PS00633">
    <property type="entry name" value="BROMODOMAIN_1"/>
    <property type="match status" value="1"/>
</dbReference>
<dbReference type="PROSITE" id="PS50014">
    <property type="entry name" value="BROMODOMAIN_2"/>
    <property type="match status" value="1"/>
</dbReference>
<dbReference type="Gene3D" id="3.40.630.30">
    <property type="match status" value="1"/>
</dbReference>
<dbReference type="InterPro" id="IPR037800">
    <property type="entry name" value="GCN5"/>
</dbReference>
<gene>
    <name evidence="16" type="primary">GCN5</name>
    <name evidence="16" type="ORF">NBO_80g0026</name>
</gene>
<evidence type="ECO:0000256" key="13">
    <source>
        <dbReference type="SAM" id="Coils"/>
    </source>
</evidence>
<dbReference type="Proteomes" id="UP000016927">
    <property type="component" value="Unassembled WGS sequence"/>
</dbReference>
<dbReference type="InterPro" id="IPR036427">
    <property type="entry name" value="Bromodomain-like_sf"/>
</dbReference>
<keyword evidence="9" id="KW-0804">Transcription</keyword>
<dbReference type="AlphaFoldDB" id="R0MKR5"/>
<name>R0MKR5_NOSB1</name>
<evidence type="ECO:0000256" key="6">
    <source>
        <dbReference type="ARBA" id="ARBA00023015"/>
    </source>
</evidence>
<feature type="coiled-coil region" evidence="13">
    <location>
        <begin position="399"/>
        <end position="426"/>
    </location>
</feature>
<dbReference type="HOGENOM" id="CLU_015741_1_1_1"/>
<dbReference type="OMA" id="IEYRVVN"/>
<dbReference type="PROSITE" id="PS51186">
    <property type="entry name" value="GNAT"/>
    <property type="match status" value="1"/>
</dbReference>
<evidence type="ECO:0000259" key="15">
    <source>
        <dbReference type="PROSITE" id="PS51186"/>
    </source>
</evidence>
<keyword evidence="4 16" id="KW-0808">Transferase</keyword>
<dbReference type="SMART" id="SM00297">
    <property type="entry name" value="BROMO"/>
    <property type="match status" value="1"/>
</dbReference>
<comment type="similarity">
    <text evidence="2">Belongs to the acetyltransferase family. GCN5 subfamily.</text>
</comment>
<keyword evidence="11" id="KW-0012">Acyltransferase</keyword>
<feature type="domain" description="N-acetyltransferase" evidence="15">
    <location>
        <begin position="28"/>
        <end position="250"/>
    </location>
</feature>
<proteinExistence type="inferred from homology"/>
<dbReference type="InterPro" id="IPR016181">
    <property type="entry name" value="Acyl_CoA_acyltransferase"/>
</dbReference>
<evidence type="ECO:0000256" key="8">
    <source>
        <dbReference type="ARBA" id="ARBA00023159"/>
    </source>
</evidence>
<dbReference type="GO" id="GO:0045944">
    <property type="term" value="P:positive regulation of transcription by RNA polymerase II"/>
    <property type="evidence" value="ECO:0007669"/>
    <property type="project" value="TreeGrafter"/>
</dbReference>
<dbReference type="PANTHER" id="PTHR45750:SF3">
    <property type="entry name" value="HISTONE ACETYLTRANSFERASE"/>
    <property type="match status" value="1"/>
</dbReference>
<keyword evidence="7 12" id="KW-0103">Bromodomain</keyword>
<sequence>MIFFERGENNSKIQKILLLHENLKNGNMKIRFVSPSDPSTDKILLVKIKMLFQKQLSKMPRGYILRQVFNKKHICLVILNSFDQVIGSICYRPFYHKNFIEIVFCAVNQNYQIKGIGSFMMDILKEHVKKEAVIFTNSYKEIFNEKYDEFEIDKLDENKKIEDNLIQNDKTKSVYDVIGVIPIKNKIITDLNAIYTDKKLNNNIFLITYADNSAIGYFKKQGFKKEISFKDWVGYIKDYEGGTIMQCKIYWDINYIYKNEIIQRKKDGLFSILENEYGYNKTYEVTDYSKIRSYTDIPGVDPSLKLRDDKRNRNNCLNGFIDLLISELKNDPSSWPFLEPVNPKDVVDYYDVIKNPIDLSKISKKFLEGSYKDLDLFISDIHLMLNNCYKFNSRETEYYKCALRLSDKLEEKLKKYEMAIRKWRLK</sequence>
<evidence type="ECO:0000256" key="10">
    <source>
        <dbReference type="ARBA" id="ARBA00023242"/>
    </source>
</evidence>
<evidence type="ECO:0000256" key="1">
    <source>
        <dbReference type="ARBA" id="ARBA00004123"/>
    </source>
</evidence>
<organism evidence="16 17">
    <name type="scientific">Nosema bombycis (strain CQ1 / CVCC 102059)</name>
    <name type="common">Microsporidian parasite</name>
    <name type="synonym">Pebrine of silkworm</name>
    <dbReference type="NCBI Taxonomy" id="578461"/>
    <lineage>
        <taxon>Eukaryota</taxon>
        <taxon>Fungi</taxon>
        <taxon>Fungi incertae sedis</taxon>
        <taxon>Microsporidia</taxon>
        <taxon>Nosematidae</taxon>
        <taxon>Nosema</taxon>
    </lineage>
</organism>
<dbReference type="GO" id="GO:0000123">
    <property type="term" value="C:histone acetyltransferase complex"/>
    <property type="evidence" value="ECO:0007669"/>
    <property type="project" value="TreeGrafter"/>
</dbReference>
<dbReference type="Pfam" id="PF00583">
    <property type="entry name" value="Acetyltransf_1"/>
    <property type="match status" value="1"/>
</dbReference>
<evidence type="ECO:0000313" key="16">
    <source>
        <dbReference type="EMBL" id="EOB13363.1"/>
    </source>
</evidence>
<dbReference type="VEuPathDB" id="MicrosporidiaDB:NBO_80g0026"/>
<dbReference type="CDD" id="cd04301">
    <property type="entry name" value="NAT_SF"/>
    <property type="match status" value="1"/>
</dbReference>
<dbReference type="InterPro" id="IPR000182">
    <property type="entry name" value="GNAT_dom"/>
</dbReference>
<evidence type="ECO:0000256" key="7">
    <source>
        <dbReference type="ARBA" id="ARBA00023117"/>
    </source>
</evidence>